<evidence type="ECO:0000256" key="4">
    <source>
        <dbReference type="ARBA" id="ARBA00023239"/>
    </source>
</evidence>
<evidence type="ECO:0000256" key="1">
    <source>
        <dbReference type="ARBA" id="ARBA00004418"/>
    </source>
</evidence>
<evidence type="ECO:0000256" key="3">
    <source>
        <dbReference type="ARBA" id="ARBA00022764"/>
    </source>
</evidence>
<dbReference type="AlphaFoldDB" id="A0AAE3FF81"/>
<feature type="domain" description="Heparinase II/III-like C-terminal" evidence="5">
    <location>
        <begin position="348"/>
        <end position="521"/>
    </location>
</feature>
<dbReference type="PANTHER" id="PTHR39210">
    <property type="entry name" value="HEPARIN-SULFATE LYASE"/>
    <property type="match status" value="1"/>
</dbReference>
<dbReference type="Gene3D" id="1.50.10.100">
    <property type="entry name" value="Chondroitin AC/alginate lyase"/>
    <property type="match status" value="1"/>
</dbReference>
<sequence length="568" mass="65442">MKKTGSQFTKPFFKEIFGSERTVYYAYPREELLSEPIFPYFVFDGGAFNFANDRFGTADGDRIRDLTVSGKLFDVFSLDGQFNWKRSFAFTEGFPEFTPKYEWQIWPARLYMTIPLAQEFLRTGDWKWADEWLKIVRQWDRANPYQPFDGDVPYLKTDMVWRDMQVAWRSLSLMHGMFMLQDAPFDRETWEYLYRFLELHIRHLCEEGEDRLKRGLMQNHVLQIGVALIMAACLFPEFDNSAALLKTGADTVKMNMGAIFPDGGSDEDSPSYSHFIVRLYLEAYLLMKNNGYAPIDGIEESIKRQYEWLYQCSAPSGRVMRISDSYGMSTYDDIKRAEKLIPLTFPREKRSVLFPGSGVGVIRKNGFTLLTDAMARTNGHRHWGRPQTLLYRGETPVLVDSGCSNYDLWDFYLYLRGSGAHNVVFSPDFDDDACTVAPEITRFDADNGVISTFSRVSCGGKSYTWERTVKTDGNAVIFTDRAVSEHSLKWQAAFHLYPHHIKQTAADTVKQLADGFLLTVKTSLPCEVTLTPVMNDENRRDYCDCVVCRGEGKEFGLVTIFEFADRQK</sequence>
<dbReference type="InterPro" id="IPR031680">
    <property type="entry name" value="Hepar_II_III_N"/>
</dbReference>
<comment type="subcellular location">
    <subcellularLocation>
        <location evidence="1">Periplasm</location>
    </subcellularLocation>
</comment>
<keyword evidence="2" id="KW-0732">Signal</keyword>
<gene>
    <name evidence="7" type="ORF">MR241_01330</name>
</gene>
<evidence type="ECO:0000259" key="6">
    <source>
        <dbReference type="Pfam" id="PF16889"/>
    </source>
</evidence>
<dbReference type="InterPro" id="IPR008929">
    <property type="entry name" value="Chondroitin_lyas"/>
</dbReference>
<comment type="caution">
    <text evidence="7">The sequence shown here is derived from an EMBL/GenBank/DDBJ whole genome shotgun (WGS) entry which is preliminary data.</text>
</comment>
<dbReference type="Pfam" id="PF16889">
    <property type="entry name" value="Hepar_II_III_N"/>
    <property type="match status" value="1"/>
</dbReference>
<evidence type="ECO:0000256" key="2">
    <source>
        <dbReference type="ARBA" id="ARBA00022729"/>
    </source>
</evidence>
<dbReference type="Pfam" id="PF07940">
    <property type="entry name" value="Hepar_II_III_C"/>
    <property type="match status" value="1"/>
</dbReference>
<dbReference type="Gene3D" id="2.70.98.70">
    <property type="match status" value="1"/>
</dbReference>
<name>A0AAE3FF81_9BACT</name>
<dbReference type="EMBL" id="JALEMU010000024">
    <property type="protein sequence ID" value="MCI5754917.1"/>
    <property type="molecule type" value="Genomic_DNA"/>
</dbReference>
<reference evidence="7 8" key="1">
    <citation type="submission" date="2022-03" db="EMBL/GenBank/DDBJ databases">
        <title>Metagenome-assembled genomes from swine fecal metagenomes.</title>
        <authorList>
            <person name="Holman D.B."/>
            <person name="Kommadath A."/>
        </authorList>
    </citation>
    <scope>NUCLEOTIDE SEQUENCE [LARGE SCALE GENOMIC DNA]</scope>
    <source>
        <strain evidence="7">SUG147</strain>
    </source>
</reference>
<dbReference type="PANTHER" id="PTHR39210:SF1">
    <property type="entry name" value="HEPARIN-SULFATE LYASE"/>
    <property type="match status" value="1"/>
</dbReference>
<keyword evidence="3" id="KW-0574">Periplasm</keyword>
<evidence type="ECO:0000259" key="5">
    <source>
        <dbReference type="Pfam" id="PF07940"/>
    </source>
</evidence>
<dbReference type="Proteomes" id="UP001139365">
    <property type="component" value="Unassembled WGS sequence"/>
</dbReference>
<protein>
    <submittedName>
        <fullName evidence="7">Heparinase II/III family protein</fullName>
    </submittedName>
</protein>
<dbReference type="GO" id="GO:0042597">
    <property type="term" value="C:periplasmic space"/>
    <property type="evidence" value="ECO:0007669"/>
    <property type="project" value="UniProtKB-SubCell"/>
</dbReference>
<keyword evidence="4" id="KW-0456">Lyase</keyword>
<evidence type="ECO:0000313" key="8">
    <source>
        <dbReference type="Proteomes" id="UP001139365"/>
    </source>
</evidence>
<accession>A0AAE3FF81</accession>
<feature type="domain" description="Heparin-sulfate lyase N-terminal" evidence="6">
    <location>
        <begin position="71"/>
        <end position="330"/>
    </location>
</feature>
<evidence type="ECO:0000313" key="7">
    <source>
        <dbReference type="EMBL" id="MCI5754917.1"/>
    </source>
</evidence>
<organism evidence="7 8">
    <name type="scientific">Candidatus Colimorpha enterica</name>
    <dbReference type="NCBI Taxonomy" id="3083063"/>
    <lineage>
        <taxon>Bacteria</taxon>
        <taxon>Pseudomonadati</taxon>
        <taxon>Bacteroidota</taxon>
        <taxon>Bacteroidia</taxon>
        <taxon>Bacteroidales</taxon>
        <taxon>Candidatus Colimorpha</taxon>
    </lineage>
</organism>
<proteinExistence type="predicted"/>
<dbReference type="GO" id="GO:0016829">
    <property type="term" value="F:lyase activity"/>
    <property type="evidence" value="ECO:0007669"/>
    <property type="project" value="UniProtKB-KW"/>
</dbReference>
<dbReference type="InterPro" id="IPR012480">
    <property type="entry name" value="Hepar_II_III_C"/>
</dbReference>
<dbReference type="SUPFAM" id="SSF48230">
    <property type="entry name" value="Chondroitin AC/alginate lyase"/>
    <property type="match status" value="1"/>
</dbReference>